<accession>A0A2M8IUV0</accession>
<dbReference type="EMBL" id="PGTB01000204">
    <property type="protein sequence ID" value="PJE34289.1"/>
    <property type="molecule type" value="Genomic_DNA"/>
</dbReference>
<dbReference type="AlphaFoldDB" id="A0A2M8IUV0"/>
<keyword evidence="1" id="KW-0812">Transmembrane</keyword>
<sequence>MHGHKISAAPDYTNAALVSFAINLAWIFFAIWAAFGLVPVLLLAMMLNHLIGRLQARRRG</sequence>
<dbReference type="Proteomes" id="UP000231553">
    <property type="component" value="Unassembled WGS sequence"/>
</dbReference>
<evidence type="ECO:0000256" key="1">
    <source>
        <dbReference type="SAM" id="Phobius"/>
    </source>
</evidence>
<keyword evidence="1" id="KW-0472">Membrane</keyword>
<keyword evidence="2" id="KW-0032">Aminotransferase</keyword>
<proteinExistence type="predicted"/>
<comment type="caution">
    <text evidence="2">The sequence shown here is derived from an EMBL/GenBank/DDBJ whole genome shotgun (WGS) entry which is preliminary data.</text>
</comment>
<reference evidence="2 3" key="1">
    <citation type="journal article" date="2018" name="Int. J. Syst. Evol. Microbiol.">
        <title>Pseudooceanicola lipolyticus sp. nov., a marine alphaproteobacterium, reclassification of Oceanicola flagellatus as Pseudooceanicola flagellatus comb. nov. and emended description of the genus Pseudooceanicola.</title>
        <authorList>
            <person name="Huang M.-M."/>
            <person name="Guo L.-L."/>
            <person name="Wu Y.-H."/>
            <person name="Lai Q.-L."/>
            <person name="Shao Z.-Z."/>
            <person name="Wang C.-S."/>
            <person name="Wu M."/>
            <person name="Xu X.-W."/>
        </authorList>
    </citation>
    <scope>NUCLEOTIDE SEQUENCE [LARGE SCALE GENOMIC DNA]</scope>
    <source>
        <strain evidence="2 3">157</strain>
    </source>
</reference>
<keyword evidence="3" id="KW-1185">Reference proteome</keyword>
<gene>
    <name evidence="2" type="ORF">CVM52_23045</name>
</gene>
<dbReference type="RefSeq" id="WP_100164697.1">
    <property type="nucleotide sequence ID" value="NZ_PGTB01000204.1"/>
</dbReference>
<feature type="transmembrane region" description="Helical" evidence="1">
    <location>
        <begin position="20"/>
        <end position="51"/>
    </location>
</feature>
<keyword evidence="2" id="KW-0808">Transferase</keyword>
<name>A0A2M8IUV0_9RHOB</name>
<organism evidence="2 3">
    <name type="scientific">Pseudooceanicola lipolyticus</name>
    <dbReference type="NCBI Taxonomy" id="2029104"/>
    <lineage>
        <taxon>Bacteria</taxon>
        <taxon>Pseudomonadati</taxon>
        <taxon>Pseudomonadota</taxon>
        <taxon>Alphaproteobacteria</taxon>
        <taxon>Rhodobacterales</taxon>
        <taxon>Paracoccaceae</taxon>
        <taxon>Pseudooceanicola</taxon>
    </lineage>
</organism>
<keyword evidence="1" id="KW-1133">Transmembrane helix</keyword>
<evidence type="ECO:0000313" key="2">
    <source>
        <dbReference type="EMBL" id="PJE34289.1"/>
    </source>
</evidence>
<dbReference type="GO" id="GO:0008483">
    <property type="term" value="F:transaminase activity"/>
    <property type="evidence" value="ECO:0007669"/>
    <property type="project" value="UniProtKB-KW"/>
</dbReference>
<protein>
    <submittedName>
        <fullName evidence="2">Histidinol phosphate aminotransferase</fullName>
    </submittedName>
</protein>
<evidence type="ECO:0000313" key="3">
    <source>
        <dbReference type="Proteomes" id="UP000231553"/>
    </source>
</evidence>